<evidence type="ECO:0000256" key="2">
    <source>
        <dbReference type="SAM" id="SignalP"/>
    </source>
</evidence>
<dbReference type="SMART" id="SM00849">
    <property type="entry name" value="Lactamase_B"/>
    <property type="match status" value="1"/>
</dbReference>
<dbReference type="EMBL" id="BSDC01000002">
    <property type="protein sequence ID" value="GLH67647.1"/>
    <property type="molecule type" value="Genomic_DNA"/>
</dbReference>
<dbReference type="Pfam" id="PF12706">
    <property type="entry name" value="Lactamase_B_2"/>
    <property type="match status" value="1"/>
</dbReference>
<keyword evidence="5" id="KW-1185">Reference proteome</keyword>
<feature type="signal peptide" evidence="2">
    <location>
        <begin position="1"/>
        <end position="29"/>
    </location>
</feature>
<accession>A0ABQ5PZ30</accession>
<evidence type="ECO:0000313" key="4">
    <source>
        <dbReference type="EMBL" id="GLH67647.1"/>
    </source>
</evidence>
<evidence type="ECO:0000259" key="3">
    <source>
        <dbReference type="SMART" id="SM00849"/>
    </source>
</evidence>
<dbReference type="InterPro" id="IPR036866">
    <property type="entry name" value="RibonucZ/Hydroxyglut_hydro"/>
</dbReference>
<dbReference type="PANTHER" id="PTHR46018">
    <property type="entry name" value="ZINC PHOSPHODIESTERASE ELAC PROTEIN 1"/>
    <property type="match status" value="1"/>
</dbReference>
<dbReference type="InterPro" id="IPR044094">
    <property type="entry name" value="AtsA-like_MBL-fold"/>
</dbReference>
<reference evidence="4" key="1">
    <citation type="journal article" date="2023" name="Antonie Van Leeuwenhoek">
        <title>Mesoterricola silvestris gen. nov., sp. nov., Mesoterricola sediminis sp. nov., Geothrix oryzae sp. nov., Geothrix edaphica sp. nov., Geothrix rubra sp. nov., and Geothrix limicola sp. nov., six novel members of Acidobacteriota isolated from soils.</title>
        <authorList>
            <person name="Itoh H."/>
            <person name="Sugisawa Y."/>
            <person name="Mise K."/>
            <person name="Xu Z."/>
            <person name="Kuniyasu M."/>
            <person name="Ushijima N."/>
            <person name="Kawano K."/>
            <person name="Kobayashi E."/>
            <person name="Shiratori Y."/>
            <person name="Masuda Y."/>
            <person name="Senoo K."/>
        </authorList>
    </citation>
    <scope>NUCLEOTIDE SEQUENCE</scope>
    <source>
        <strain evidence="4">Red802</strain>
    </source>
</reference>
<dbReference type="CDD" id="cd07719">
    <property type="entry name" value="arylsulfatase_AtsA-like_MBL-fold"/>
    <property type="match status" value="1"/>
</dbReference>
<name>A0ABQ5PZ30_9BACT</name>
<dbReference type="PANTHER" id="PTHR46018:SF2">
    <property type="entry name" value="ZINC PHOSPHODIESTERASE ELAC PROTEIN 1"/>
    <property type="match status" value="1"/>
</dbReference>
<gene>
    <name evidence="4" type="ORF">GETHED_20110</name>
</gene>
<organism evidence="4 5">
    <name type="scientific">Geothrix edaphica</name>
    <dbReference type="NCBI Taxonomy" id="2927976"/>
    <lineage>
        <taxon>Bacteria</taxon>
        <taxon>Pseudomonadati</taxon>
        <taxon>Acidobacteriota</taxon>
        <taxon>Holophagae</taxon>
        <taxon>Holophagales</taxon>
        <taxon>Holophagaceae</taxon>
        <taxon>Geothrix</taxon>
    </lineage>
</organism>
<proteinExistence type="predicted"/>
<dbReference type="Proteomes" id="UP001165044">
    <property type="component" value="Unassembled WGS sequence"/>
</dbReference>
<evidence type="ECO:0000313" key="5">
    <source>
        <dbReference type="Proteomes" id="UP001165044"/>
    </source>
</evidence>
<keyword evidence="1" id="KW-0378">Hydrolase</keyword>
<feature type="chain" id="PRO_5046417418" evidence="2">
    <location>
        <begin position="30"/>
        <end position="344"/>
    </location>
</feature>
<dbReference type="RefSeq" id="WP_285608905.1">
    <property type="nucleotide sequence ID" value="NZ_BSDC01000002.1"/>
</dbReference>
<sequence>MTKHRASAIGVFLMAQVFAALAPSLAARAAGVPPAQTGPPAPPVAPQPESLKVVLLGTGVGPVVNLEQYGASILVEAGGQRLLFDCGRGATLRLAQAGIPIGSISRVFLTHLHSDHVIQLPDLLLVGWAAGRRAVPLTVWGPTGTRDMMNHLQQAFAFDIHVRRDVDEHFPAAGITVVSHDITEEGVVFKENGLTVAAFLVDHGVVGPAFGYRVDYGGHSVVLSGDTRVSENLIRHARGVDVLIHEAIDPEMLRTRPDRPSPAIVDAIIAHHTTPEQAGTVFRRVAPRLAVYSHAPNTARVLAQTRTTYTGPLQGAEDLLTIHIGNEVRVEHHPLQASMALKAR</sequence>
<dbReference type="InterPro" id="IPR001279">
    <property type="entry name" value="Metallo-B-lactamas"/>
</dbReference>
<evidence type="ECO:0000256" key="1">
    <source>
        <dbReference type="ARBA" id="ARBA00022801"/>
    </source>
</evidence>
<feature type="domain" description="Metallo-beta-lactamase" evidence="3">
    <location>
        <begin position="69"/>
        <end position="272"/>
    </location>
</feature>
<dbReference type="Gene3D" id="3.60.15.10">
    <property type="entry name" value="Ribonuclease Z/Hydroxyacylglutathione hydrolase-like"/>
    <property type="match status" value="1"/>
</dbReference>
<dbReference type="SUPFAM" id="SSF56281">
    <property type="entry name" value="Metallo-hydrolase/oxidoreductase"/>
    <property type="match status" value="1"/>
</dbReference>
<protein>
    <submittedName>
        <fullName evidence="4">Ribonuclease Z</fullName>
    </submittedName>
</protein>
<comment type="caution">
    <text evidence="4">The sequence shown here is derived from an EMBL/GenBank/DDBJ whole genome shotgun (WGS) entry which is preliminary data.</text>
</comment>
<keyword evidence="2" id="KW-0732">Signal</keyword>